<dbReference type="CDD" id="cd05162">
    <property type="entry name" value="PWWP"/>
    <property type="match status" value="1"/>
</dbReference>
<feature type="domain" description="PWWP" evidence="2">
    <location>
        <begin position="142"/>
        <end position="203"/>
    </location>
</feature>
<dbReference type="InterPro" id="IPR000313">
    <property type="entry name" value="PWWP_dom"/>
</dbReference>
<dbReference type="InterPro" id="IPR052657">
    <property type="entry name" value="PDP_family_Arabidopsis"/>
</dbReference>
<keyword evidence="4" id="KW-1185">Reference proteome</keyword>
<organism evidence="3 4">
    <name type="scientific">Adiantum capillus-veneris</name>
    <name type="common">Maidenhair fern</name>
    <dbReference type="NCBI Taxonomy" id="13818"/>
    <lineage>
        <taxon>Eukaryota</taxon>
        <taxon>Viridiplantae</taxon>
        <taxon>Streptophyta</taxon>
        <taxon>Embryophyta</taxon>
        <taxon>Tracheophyta</taxon>
        <taxon>Polypodiopsida</taxon>
        <taxon>Polypodiidae</taxon>
        <taxon>Polypodiales</taxon>
        <taxon>Pteridineae</taxon>
        <taxon>Pteridaceae</taxon>
        <taxon>Vittarioideae</taxon>
        <taxon>Adiantum</taxon>
    </lineage>
</organism>
<name>A0A9D4U9A8_ADICA</name>
<evidence type="ECO:0000256" key="1">
    <source>
        <dbReference type="SAM" id="MobiDB-lite"/>
    </source>
</evidence>
<dbReference type="PANTHER" id="PTHR10688">
    <property type="entry name" value="PWWP DOMAIN-CONTAINING PROTEIN"/>
    <property type="match status" value="1"/>
</dbReference>
<dbReference type="Proteomes" id="UP000886520">
    <property type="component" value="Chromosome 21"/>
</dbReference>
<gene>
    <name evidence="3" type="ORF">GOP47_0022272</name>
</gene>
<dbReference type="AlphaFoldDB" id="A0A9D4U9A8"/>
<dbReference type="EMBL" id="JABFUD020000021">
    <property type="protein sequence ID" value="KAI5063725.1"/>
    <property type="molecule type" value="Genomic_DNA"/>
</dbReference>
<dbReference type="SMART" id="SM00293">
    <property type="entry name" value="PWWP"/>
    <property type="match status" value="1"/>
</dbReference>
<dbReference type="Gene3D" id="2.30.30.140">
    <property type="match status" value="1"/>
</dbReference>
<evidence type="ECO:0000259" key="2">
    <source>
        <dbReference type="PROSITE" id="PS50812"/>
    </source>
</evidence>
<evidence type="ECO:0000313" key="3">
    <source>
        <dbReference type="EMBL" id="KAI5063725.1"/>
    </source>
</evidence>
<feature type="region of interest" description="Disordered" evidence="1">
    <location>
        <begin position="399"/>
        <end position="430"/>
    </location>
</feature>
<proteinExistence type="predicted"/>
<feature type="region of interest" description="Disordered" evidence="1">
    <location>
        <begin position="1"/>
        <end position="49"/>
    </location>
</feature>
<accession>A0A9D4U9A8</accession>
<sequence>MADVTFTVDKPHGEPPQSATSTAIVSLKKQTQQKYGRDSYNPEGFTETSHMKVDGPLTIALAENLGHEWLTNRHPDIDDALVTMDASLSECCTSGDLPGHKHENGTEELNEEGAGGKTLENYEEQVCALSAKNVDSSYEFGIGDLVWAKVRSHPWWPAQIYDPAYASASAKKLIQPGKVLVAFFGDLQFAWLLQSRMVAFQPHFKRKVNQTDSKTFRKAIAEALHENCKISESSLLCCHYKGSLHSANSFLNWQSGNDDSLRMQYGNNCSVNAERVSTVKTLMFIKMVACMPFSASMSTLESSELLGHAYGFRACMVALSMPKLSANIEQKKADSADLKHKFSQAMEDLEAALEAKEVGIKRKIGRSFLKDKTRKHPVKRSSTVNGEAESLLALERHQKRKKGRGKCAGLQHHTKKAHRSTSMQEDNAKAFSSPNCCGKWGAEATHQASHKRGPKKRARELSDIYDFVSSDSEEELHEASAVVSKKAKNCLSRMLPAGLNTHSGTKDIIETEGKERVRKVGSVGDSVRKSAVNLSGTHPSLKCINKPEKRSKRMILNRKVHGKVDKTVRLLSKCRIDFCKAPSLQEECCASPVELFQSLQALARDPLNNAGTVGTVTTFLKFRNRIPHKDFGKSSEQIFAEQPDNAVQSLPEEAETASQMLYGELGKDNKEILEVGQRGEFSAEILSKDAHVFADADKVNEEAGQCSKASAETLTSDAQILCAQDKEGDRVISEGDLCRKAFENTFDGDGLLPEAERLHTADSTQTAQKQRPDAVQEMFIESSKQCSTSFPGGQLQLIPVSNRELIEPNILESHGEAFPATPPLIAGSSSTPYDMSIVPTVKLGLLMCFPKDFGLPSVSQLKTMFMQFGPLQPSGVKVCKESACAKVVFKYDQDAKAALKHAKRNALFGPATVSFTLQQFSPSDLWRKSPAFSRGSSSTAHAGGGNLTHQEYKRCAELAISLKQRAYEHLRAASAALDDEMSRVLSGQSARNVNGTRTNPRFNPIEDLVQERMQTLLRRLNLIVGHATSGTK</sequence>
<dbReference type="PROSITE" id="PS50812">
    <property type="entry name" value="PWWP"/>
    <property type="match status" value="1"/>
</dbReference>
<dbReference type="OrthoDB" id="1927282at2759"/>
<dbReference type="PANTHER" id="PTHR10688:SF5">
    <property type="entry name" value="PWWP DOMAIN-CONTAINING PROTEIN 1-RELATED"/>
    <property type="match status" value="1"/>
</dbReference>
<reference evidence="3" key="1">
    <citation type="submission" date="2021-01" db="EMBL/GenBank/DDBJ databases">
        <title>Adiantum capillus-veneris genome.</title>
        <authorList>
            <person name="Fang Y."/>
            <person name="Liao Q."/>
        </authorList>
    </citation>
    <scope>NUCLEOTIDE SEQUENCE</scope>
    <source>
        <strain evidence="3">H3</strain>
        <tissue evidence="3">Leaf</tissue>
    </source>
</reference>
<comment type="caution">
    <text evidence="3">The sequence shown here is derived from an EMBL/GenBank/DDBJ whole genome shotgun (WGS) entry which is preliminary data.</text>
</comment>
<dbReference type="Pfam" id="PF00855">
    <property type="entry name" value="PWWP"/>
    <property type="match status" value="1"/>
</dbReference>
<feature type="compositionally biased region" description="Polar residues" evidence="1">
    <location>
        <begin position="420"/>
        <end position="430"/>
    </location>
</feature>
<dbReference type="SUPFAM" id="SSF63748">
    <property type="entry name" value="Tudor/PWWP/MBT"/>
    <property type="match status" value="1"/>
</dbReference>
<feature type="compositionally biased region" description="Polar residues" evidence="1">
    <location>
        <begin position="17"/>
        <end position="34"/>
    </location>
</feature>
<protein>
    <recommendedName>
        <fullName evidence="2">PWWP domain-containing protein</fullName>
    </recommendedName>
</protein>
<evidence type="ECO:0000313" key="4">
    <source>
        <dbReference type="Proteomes" id="UP000886520"/>
    </source>
</evidence>